<dbReference type="GO" id="GO:0005524">
    <property type="term" value="F:ATP binding"/>
    <property type="evidence" value="ECO:0007669"/>
    <property type="project" value="UniProtKB-UniRule"/>
</dbReference>
<dbReference type="PANTHER" id="PTHR43210">
    <property type="entry name" value="DETHIOBIOTIN SYNTHETASE"/>
    <property type="match status" value="1"/>
</dbReference>
<dbReference type="InterPro" id="IPR004472">
    <property type="entry name" value="DTB_synth_BioD"/>
</dbReference>
<dbReference type="OrthoDB" id="9802097at2"/>
<dbReference type="GO" id="GO:0004141">
    <property type="term" value="F:dethiobiotin synthase activity"/>
    <property type="evidence" value="ECO:0007669"/>
    <property type="project" value="UniProtKB-UniRule"/>
</dbReference>
<feature type="binding site" evidence="9">
    <location>
        <position position="43"/>
    </location>
    <ligand>
        <name>substrate</name>
    </ligand>
</feature>
<feature type="binding site" evidence="9">
    <location>
        <begin position="12"/>
        <end position="17"/>
    </location>
    <ligand>
        <name>ATP</name>
        <dbReference type="ChEBI" id="CHEBI:30616"/>
    </ligand>
</feature>
<feature type="binding site" evidence="9">
    <location>
        <begin position="200"/>
        <end position="202"/>
    </location>
    <ligand>
        <name>ATP</name>
        <dbReference type="ChEBI" id="CHEBI:30616"/>
    </ligand>
</feature>
<evidence type="ECO:0000256" key="4">
    <source>
        <dbReference type="ARBA" id="ARBA00022741"/>
    </source>
</evidence>
<comment type="function">
    <text evidence="9">Catalyzes a mechanistically unusual reaction, the ATP-dependent insertion of CO2 between the N7 and N8 nitrogen atoms of 7,8-diaminopelargonic acid (DAPA, also called 7,8-diammoniononanoate) to form a ureido ring.</text>
</comment>
<keyword evidence="3 9" id="KW-0479">Metal-binding</keyword>
<dbReference type="Proteomes" id="UP000186868">
    <property type="component" value="Unassembled WGS sequence"/>
</dbReference>
<dbReference type="GO" id="GO:0009102">
    <property type="term" value="P:biotin biosynthetic process"/>
    <property type="evidence" value="ECO:0007669"/>
    <property type="project" value="UniProtKB-UniRule"/>
</dbReference>
<keyword evidence="1 9" id="KW-0963">Cytoplasm</keyword>
<feature type="binding site" evidence="9">
    <location>
        <begin position="168"/>
        <end position="169"/>
    </location>
    <ligand>
        <name>ATP</name>
        <dbReference type="ChEBI" id="CHEBI:30616"/>
    </ligand>
</feature>
<dbReference type="InterPro" id="IPR027417">
    <property type="entry name" value="P-loop_NTPase"/>
</dbReference>
<evidence type="ECO:0000256" key="6">
    <source>
        <dbReference type="ARBA" id="ARBA00022840"/>
    </source>
</evidence>
<evidence type="ECO:0000256" key="5">
    <source>
        <dbReference type="ARBA" id="ARBA00022756"/>
    </source>
</evidence>
<evidence type="ECO:0000256" key="9">
    <source>
        <dbReference type="HAMAP-Rule" id="MF_00336"/>
    </source>
</evidence>
<comment type="cofactor">
    <cofactor evidence="9">
        <name>Mg(2+)</name>
        <dbReference type="ChEBI" id="CHEBI:18420"/>
    </cofactor>
</comment>
<keyword evidence="6 9" id="KW-0067">ATP-binding</keyword>
<keyword evidence="11" id="KW-1185">Reference proteome</keyword>
<proteinExistence type="inferred from homology"/>
<feature type="binding site" evidence="9">
    <location>
        <position position="47"/>
    </location>
    <ligand>
        <name>Mg(2+)</name>
        <dbReference type="ChEBI" id="CHEBI:18420"/>
    </ligand>
</feature>
<gene>
    <name evidence="9" type="primary">bioD</name>
    <name evidence="10" type="ORF">NIES593_18455</name>
</gene>
<dbReference type="Gene3D" id="3.40.50.300">
    <property type="entry name" value="P-loop containing nucleotide triphosphate hydrolases"/>
    <property type="match status" value="1"/>
</dbReference>
<feature type="binding site" evidence="9">
    <location>
        <begin position="108"/>
        <end position="111"/>
    </location>
    <ligand>
        <name>ATP</name>
        <dbReference type="ChEBI" id="CHEBI:30616"/>
    </ligand>
</feature>
<dbReference type="EMBL" id="MRCB01000029">
    <property type="protein sequence ID" value="OKH20495.1"/>
    <property type="molecule type" value="Genomic_DNA"/>
</dbReference>
<reference evidence="10 11" key="1">
    <citation type="submission" date="2016-11" db="EMBL/GenBank/DDBJ databases">
        <title>Draft Genome Sequences of Nine Cyanobacterial Strains from Diverse Habitats.</title>
        <authorList>
            <person name="Zhu T."/>
            <person name="Hou S."/>
            <person name="Lu X."/>
            <person name="Hess W.R."/>
        </authorList>
    </citation>
    <scope>NUCLEOTIDE SEQUENCE [LARGE SCALE GENOMIC DNA]</scope>
    <source>
        <strain evidence="10 11">NIES-593</strain>
    </source>
</reference>
<dbReference type="Pfam" id="PF13500">
    <property type="entry name" value="AAA_26"/>
    <property type="match status" value="1"/>
</dbReference>
<dbReference type="NCBIfam" id="TIGR00347">
    <property type="entry name" value="bioD"/>
    <property type="match status" value="1"/>
</dbReference>
<dbReference type="AlphaFoldDB" id="A0A1U7HAD8"/>
<dbReference type="GO" id="GO:0000287">
    <property type="term" value="F:magnesium ion binding"/>
    <property type="evidence" value="ECO:0007669"/>
    <property type="project" value="UniProtKB-UniRule"/>
</dbReference>
<comment type="catalytic activity">
    <reaction evidence="8">
        <text>(7R,8S)-8-amino-7-(carboxyamino)nonanoate + ATP = (4R,5S)-dethiobiotin + ADP + phosphate + H(+)</text>
        <dbReference type="Rhea" id="RHEA:63684"/>
        <dbReference type="ChEBI" id="CHEBI:15378"/>
        <dbReference type="ChEBI" id="CHEBI:30616"/>
        <dbReference type="ChEBI" id="CHEBI:43474"/>
        <dbReference type="ChEBI" id="CHEBI:149470"/>
        <dbReference type="ChEBI" id="CHEBI:149473"/>
        <dbReference type="ChEBI" id="CHEBI:456216"/>
    </reaction>
</comment>
<evidence type="ECO:0000256" key="2">
    <source>
        <dbReference type="ARBA" id="ARBA00022598"/>
    </source>
</evidence>
<dbReference type="RefSeq" id="WP_073600976.1">
    <property type="nucleotide sequence ID" value="NZ_MRCB01000029.1"/>
</dbReference>
<comment type="caution">
    <text evidence="9">Lacks conserved residue(s) required for the propagation of feature annotation.</text>
</comment>
<evidence type="ECO:0000256" key="1">
    <source>
        <dbReference type="ARBA" id="ARBA00022490"/>
    </source>
</evidence>
<dbReference type="EC" id="6.3.3.3" evidence="9"/>
<comment type="catalytic activity">
    <reaction evidence="9">
        <text>(7R,8S)-7,8-diammoniononanoate + CO2 + ATP = (4R,5S)-dethiobiotin + ADP + phosphate + 3 H(+)</text>
        <dbReference type="Rhea" id="RHEA:15805"/>
        <dbReference type="ChEBI" id="CHEBI:15378"/>
        <dbReference type="ChEBI" id="CHEBI:16526"/>
        <dbReference type="ChEBI" id="CHEBI:30616"/>
        <dbReference type="ChEBI" id="CHEBI:43474"/>
        <dbReference type="ChEBI" id="CHEBI:149469"/>
        <dbReference type="ChEBI" id="CHEBI:149473"/>
        <dbReference type="ChEBI" id="CHEBI:456216"/>
        <dbReference type="EC" id="6.3.3.3"/>
    </reaction>
</comment>
<comment type="subcellular location">
    <subcellularLocation>
        <location evidence="9">Cytoplasm</location>
    </subcellularLocation>
</comment>
<feature type="binding site" evidence="9">
    <location>
        <position position="108"/>
    </location>
    <ligand>
        <name>Mg(2+)</name>
        <dbReference type="ChEBI" id="CHEBI:18420"/>
    </ligand>
</feature>
<comment type="similarity">
    <text evidence="9">Belongs to the dethiobiotin synthetase family.</text>
</comment>
<dbReference type="UniPathway" id="UPA00078">
    <property type="reaction ID" value="UER00161"/>
</dbReference>
<comment type="subunit">
    <text evidence="9">Homodimer.</text>
</comment>
<dbReference type="HAMAP" id="MF_00336">
    <property type="entry name" value="BioD"/>
    <property type="match status" value="1"/>
</dbReference>
<evidence type="ECO:0000313" key="10">
    <source>
        <dbReference type="EMBL" id="OKH20495.1"/>
    </source>
</evidence>
<evidence type="ECO:0000256" key="3">
    <source>
        <dbReference type="ARBA" id="ARBA00022723"/>
    </source>
</evidence>
<feature type="binding site" evidence="9">
    <location>
        <position position="16"/>
    </location>
    <ligand>
        <name>Mg(2+)</name>
        <dbReference type="ChEBI" id="CHEBI:18420"/>
    </ligand>
</feature>
<comment type="caution">
    <text evidence="10">The sequence shown here is derived from an EMBL/GenBank/DDBJ whole genome shotgun (WGS) entry which is preliminary data.</text>
</comment>
<keyword evidence="7 9" id="KW-0460">Magnesium</keyword>
<accession>A0A1U7HAD8</accession>
<evidence type="ECO:0000256" key="7">
    <source>
        <dbReference type="ARBA" id="ARBA00022842"/>
    </source>
</evidence>
<comment type="pathway">
    <text evidence="9">Cofactor biosynthesis; biotin biosynthesis; biotin from 7,8-diaminononanoate: step 1/2.</text>
</comment>
<dbReference type="PIRSF" id="PIRSF006755">
    <property type="entry name" value="DTB_synth"/>
    <property type="match status" value="1"/>
</dbReference>
<dbReference type="PANTHER" id="PTHR43210:SF2">
    <property type="entry name" value="ATP-DEPENDENT DETHIOBIOTIN SYNTHETASE BIOD 2"/>
    <property type="match status" value="1"/>
</dbReference>
<organism evidence="10 11">
    <name type="scientific">Hydrococcus rivularis NIES-593</name>
    <dbReference type="NCBI Taxonomy" id="1921803"/>
    <lineage>
        <taxon>Bacteria</taxon>
        <taxon>Bacillati</taxon>
        <taxon>Cyanobacteriota</taxon>
        <taxon>Cyanophyceae</taxon>
        <taxon>Pleurocapsales</taxon>
        <taxon>Hydrococcaceae</taxon>
        <taxon>Hydrococcus</taxon>
    </lineage>
</organism>
<dbReference type="CDD" id="cd03109">
    <property type="entry name" value="DTBS"/>
    <property type="match status" value="1"/>
</dbReference>
<dbReference type="STRING" id="1921803.NIES593_18455"/>
<feature type="active site" evidence="9">
    <location>
        <position position="39"/>
    </location>
</feature>
<evidence type="ECO:0000313" key="11">
    <source>
        <dbReference type="Proteomes" id="UP000186868"/>
    </source>
</evidence>
<name>A0A1U7HAD8_9CYAN</name>
<evidence type="ECO:0000256" key="8">
    <source>
        <dbReference type="ARBA" id="ARBA00047386"/>
    </source>
</evidence>
<keyword evidence="5 9" id="KW-0093">Biotin biosynthesis</keyword>
<dbReference type="SUPFAM" id="SSF52540">
    <property type="entry name" value="P-loop containing nucleoside triphosphate hydrolases"/>
    <property type="match status" value="1"/>
</dbReference>
<dbReference type="GO" id="GO:0005829">
    <property type="term" value="C:cytosol"/>
    <property type="evidence" value="ECO:0007669"/>
    <property type="project" value="TreeGrafter"/>
</dbReference>
<protein>
    <recommendedName>
        <fullName evidence="9">ATP-dependent dethiobiotin synthetase BioD</fullName>
        <ecNumber evidence="9">6.3.3.3</ecNumber>
    </recommendedName>
    <alternativeName>
        <fullName evidence="9">DTB synthetase</fullName>
        <shortName evidence="9">DTBS</shortName>
    </alternativeName>
    <alternativeName>
        <fullName evidence="9">Dethiobiotin synthase</fullName>
    </alternativeName>
</protein>
<keyword evidence="4 9" id="KW-0547">Nucleotide-binding</keyword>
<sequence length="226" mass="24746">MKALLVVGTDTEVGKTVLTSSLAAYWQIYQPNKSLGLMKLIETGIGDREFYQELFGSSPSLEIAAPLRFQTPVAPPIAAEREGRDIDLGQVWQEFRRLGQQKDFVLVEALGGLGSPVTHELTVADLAGEWRLSVVLVVPIKLGAIAQTVANVALARQCRIDLKGIVLNCVQPCTEQQLADWTPIELLESLTCIPVLGVLPYLSDRNDLKKLALVASNLALEKFLPW</sequence>
<keyword evidence="2 9" id="KW-0436">Ligase</keyword>
<feature type="binding site" evidence="9">
    <location>
        <position position="47"/>
    </location>
    <ligand>
        <name>ATP</name>
        <dbReference type="ChEBI" id="CHEBI:30616"/>
    </ligand>
</feature>